<protein>
    <submittedName>
        <fullName evidence="1">Uncharacterized protein</fullName>
    </submittedName>
</protein>
<organism evidence="1">
    <name type="scientific">Myoviridae sp. ctqfO1</name>
    <dbReference type="NCBI Taxonomy" id="2827710"/>
    <lineage>
        <taxon>Viruses</taxon>
        <taxon>Duplodnaviria</taxon>
        <taxon>Heunggongvirae</taxon>
        <taxon>Uroviricota</taxon>
        <taxon>Caudoviricetes</taxon>
    </lineage>
</organism>
<reference evidence="1" key="1">
    <citation type="journal article" date="2021" name="Proc. Natl. Acad. Sci. U.S.A.">
        <title>A Catalog of Tens of Thousands of Viruses from Human Metagenomes Reveals Hidden Associations with Chronic Diseases.</title>
        <authorList>
            <person name="Tisza M.J."/>
            <person name="Buck C.B."/>
        </authorList>
    </citation>
    <scope>NUCLEOTIDE SEQUENCE</scope>
    <source>
        <strain evidence="1">CtqfO1</strain>
    </source>
</reference>
<evidence type="ECO:0000313" key="1">
    <source>
        <dbReference type="EMBL" id="DAF57467.1"/>
    </source>
</evidence>
<sequence>MYDFLIINGGMMIAKVNGMWLHNGAAVDPRAIIRDLASRQDEVGIIAYRADGIADAYDYVGGRHYTDRR</sequence>
<name>A0A8S5T378_9CAUD</name>
<proteinExistence type="predicted"/>
<accession>A0A8S5T378</accession>
<dbReference type="EMBL" id="BK032734">
    <property type="protein sequence ID" value="DAF57467.1"/>
    <property type="molecule type" value="Genomic_DNA"/>
</dbReference>